<gene>
    <name evidence="2" type="ORF">g.22315</name>
</gene>
<dbReference type="InterPro" id="IPR039848">
    <property type="entry name" value="Ribosomal_mS35_mt"/>
</dbReference>
<evidence type="ECO:0000259" key="1">
    <source>
        <dbReference type="Pfam" id="PF10213"/>
    </source>
</evidence>
<sequence>MAMIHFLVKNLTDALANTQMTLNRVALTQQKLTLNILSKKMMETSTKSSGDSYTEEFRVLDLKKVSTRERRPQRQRMKFEVPPPRTTLMKEDQDWTNVWPGPRTFHPAVVPLPVRQGHNKKKAAPGKYANAELMKIPNFLHLTPPAIEKHCEAIKKFCTQWPVGLETDEKCAQHFPVEVITSDYCHSSPTIRDPLARIVTMKFQLGKLPLDKHAKDKIMRLIGDRYDEKTDLVTITTDRCPLRQQNYEYAMFLLTALFHESWRFESWEKDKSLDDMEYYEWESNQSYKNVISLLSQTHPDLDMNSLPEEWTNRLKEYKAAIETLFNNDKDEDVSKLDQYKAASIKLLL</sequence>
<name>A0A1B6KVT3_9HEMI</name>
<dbReference type="GO" id="GO:0003735">
    <property type="term" value="F:structural constituent of ribosome"/>
    <property type="evidence" value="ECO:0007669"/>
    <property type="project" value="InterPro"/>
</dbReference>
<dbReference type="InterPro" id="IPR019349">
    <property type="entry name" value="Ribosomal_mS35_mit"/>
</dbReference>
<accession>A0A1B6KVT3</accession>
<dbReference type="GO" id="GO:0005763">
    <property type="term" value="C:mitochondrial small ribosomal subunit"/>
    <property type="evidence" value="ECO:0007669"/>
    <property type="project" value="TreeGrafter"/>
</dbReference>
<dbReference type="AlphaFoldDB" id="A0A1B6KVT3"/>
<dbReference type="PANTHER" id="PTHR13490:SF0">
    <property type="entry name" value="SMALL RIBOSOMAL SUBUNIT PROTEIN MS35"/>
    <property type="match status" value="1"/>
</dbReference>
<protein>
    <recommendedName>
        <fullName evidence="1">Small ribosomal subunit protein mS35 mitochondrial conserved domain-containing protein</fullName>
    </recommendedName>
</protein>
<evidence type="ECO:0000313" key="2">
    <source>
        <dbReference type="EMBL" id="JAT15553.1"/>
    </source>
</evidence>
<proteinExistence type="predicted"/>
<dbReference type="Pfam" id="PF10213">
    <property type="entry name" value="MRP-S28"/>
    <property type="match status" value="1"/>
</dbReference>
<feature type="domain" description="Small ribosomal subunit protein mS35 mitochondrial conserved" evidence="1">
    <location>
        <begin position="193"/>
        <end position="274"/>
    </location>
</feature>
<dbReference type="GO" id="GO:0032543">
    <property type="term" value="P:mitochondrial translation"/>
    <property type="evidence" value="ECO:0007669"/>
    <property type="project" value="InterPro"/>
</dbReference>
<organism evidence="2">
    <name type="scientific">Graphocephala atropunctata</name>
    <dbReference type="NCBI Taxonomy" id="36148"/>
    <lineage>
        <taxon>Eukaryota</taxon>
        <taxon>Metazoa</taxon>
        <taxon>Ecdysozoa</taxon>
        <taxon>Arthropoda</taxon>
        <taxon>Hexapoda</taxon>
        <taxon>Insecta</taxon>
        <taxon>Pterygota</taxon>
        <taxon>Neoptera</taxon>
        <taxon>Paraneoptera</taxon>
        <taxon>Hemiptera</taxon>
        <taxon>Auchenorrhyncha</taxon>
        <taxon>Membracoidea</taxon>
        <taxon>Cicadellidae</taxon>
        <taxon>Cicadellinae</taxon>
        <taxon>Cicadellini</taxon>
        <taxon>Graphocephala</taxon>
    </lineage>
</organism>
<dbReference type="EMBL" id="GEBQ01024424">
    <property type="protein sequence ID" value="JAT15553.1"/>
    <property type="molecule type" value="Transcribed_RNA"/>
</dbReference>
<reference evidence="2" key="1">
    <citation type="submission" date="2015-11" db="EMBL/GenBank/DDBJ databases">
        <title>De novo transcriptome assembly of four potential Pierce s Disease insect vectors from Arizona vineyards.</title>
        <authorList>
            <person name="Tassone E.E."/>
        </authorList>
    </citation>
    <scope>NUCLEOTIDE SEQUENCE</scope>
</reference>
<dbReference type="PANTHER" id="PTHR13490">
    <property type="entry name" value="MITOCHONDRIAL 28S RIBOSOMAL PROTEIN S28"/>
    <property type="match status" value="1"/>
</dbReference>